<dbReference type="AlphaFoldDB" id="A0A6N9UYK0"/>
<protein>
    <submittedName>
        <fullName evidence="1">SRPBCC family protein</fullName>
    </submittedName>
</protein>
<evidence type="ECO:0000313" key="1">
    <source>
        <dbReference type="EMBL" id="NEB65650.1"/>
    </source>
</evidence>
<feature type="non-terminal residue" evidence="1">
    <location>
        <position position="1"/>
    </location>
</feature>
<evidence type="ECO:0000313" key="2">
    <source>
        <dbReference type="Proteomes" id="UP000471648"/>
    </source>
</evidence>
<reference evidence="1 2" key="1">
    <citation type="submission" date="2020-01" db="EMBL/GenBank/DDBJ databases">
        <title>Insect and environment-associated Actinomycetes.</title>
        <authorList>
            <person name="Currrie C."/>
            <person name="Chevrette M."/>
            <person name="Carlson C."/>
            <person name="Stubbendieck R."/>
            <person name="Wendt-Pienkowski E."/>
        </authorList>
    </citation>
    <scope>NUCLEOTIDE SEQUENCE [LARGE SCALE GENOMIC DNA]</scope>
    <source>
        <strain evidence="1 2">SID14438</strain>
    </source>
</reference>
<name>A0A6N9UYK0_STRMI</name>
<sequence>EFKGVNKGPSGRSWSTRCRVMVARPGERFTFRVRFWGMPVATWDYRFRPVGDGTATEVTETAVDQRNRLLW</sequence>
<dbReference type="SUPFAM" id="SSF55961">
    <property type="entry name" value="Bet v1-like"/>
    <property type="match status" value="1"/>
</dbReference>
<organism evidence="1 2">
    <name type="scientific">Streptomyces microflavus</name>
    <name type="common">Streptomyces lipmanii</name>
    <dbReference type="NCBI Taxonomy" id="1919"/>
    <lineage>
        <taxon>Bacteria</taxon>
        <taxon>Bacillati</taxon>
        <taxon>Actinomycetota</taxon>
        <taxon>Actinomycetes</taxon>
        <taxon>Kitasatosporales</taxon>
        <taxon>Streptomycetaceae</taxon>
        <taxon>Streptomyces</taxon>
    </lineage>
</organism>
<feature type="non-terminal residue" evidence="1">
    <location>
        <position position="71"/>
    </location>
</feature>
<gene>
    <name evidence="1" type="ORF">G3I39_00980</name>
</gene>
<dbReference type="Gene3D" id="3.30.530.20">
    <property type="match status" value="1"/>
</dbReference>
<dbReference type="EMBL" id="JAAGME010000053">
    <property type="protein sequence ID" value="NEB65650.1"/>
    <property type="molecule type" value="Genomic_DNA"/>
</dbReference>
<proteinExistence type="predicted"/>
<dbReference type="Proteomes" id="UP000471648">
    <property type="component" value="Unassembled WGS sequence"/>
</dbReference>
<accession>A0A6N9UYK0</accession>
<dbReference type="InterPro" id="IPR023393">
    <property type="entry name" value="START-like_dom_sf"/>
</dbReference>
<comment type="caution">
    <text evidence="1">The sequence shown here is derived from an EMBL/GenBank/DDBJ whole genome shotgun (WGS) entry which is preliminary data.</text>
</comment>